<keyword evidence="6" id="KW-1185">Reference proteome</keyword>
<keyword evidence="3" id="KW-0804">Transcription</keyword>
<evidence type="ECO:0000256" key="3">
    <source>
        <dbReference type="ARBA" id="ARBA00023163"/>
    </source>
</evidence>
<dbReference type="GO" id="GO:0043565">
    <property type="term" value="F:sequence-specific DNA binding"/>
    <property type="evidence" value="ECO:0007669"/>
    <property type="project" value="InterPro"/>
</dbReference>
<dbReference type="Gene3D" id="1.10.10.60">
    <property type="entry name" value="Homeodomain-like"/>
    <property type="match status" value="2"/>
</dbReference>
<dbReference type="PANTHER" id="PTHR47893:SF1">
    <property type="entry name" value="REGULATORY PROTEIN PCHR"/>
    <property type="match status" value="1"/>
</dbReference>
<dbReference type="PRINTS" id="PR00032">
    <property type="entry name" value="HTHARAC"/>
</dbReference>
<name>A0A8J7Z4V5_9CYAN</name>
<dbReference type="InterPro" id="IPR053142">
    <property type="entry name" value="PchR_regulatory_protein"/>
</dbReference>
<dbReference type="EMBL" id="WVIE01000042">
    <property type="protein sequence ID" value="NDJ19839.1"/>
    <property type="molecule type" value="Genomic_DNA"/>
</dbReference>
<keyword evidence="1" id="KW-0805">Transcription regulation</keyword>
<accession>A0A8J7Z4V5</accession>
<dbReference type="InterPro" id="IPR009057">
    <property type="entry name" value="Homeodomain-like_sf"/>
</dbReference>
<dbReference type="GO" id="GO:0003700">
    <property type="term" value="F:DNA-binding transcription factor activity"/>
    <property type="evidence" value="ECO:0007669"/>
    <property type="project" value="InterPro"/>
</dbReference>
<dbReference type="Pfam" id="PF12833">
    <property type="entry name" value="HTH_18"/>
    <property type="match status" value="1"/>
</dbReference>
<dbReference type="PROSITE" id="PS01124">
    <property type="entry name" value="HTH_ARAC_FAMILY_2"/>
    <property type="match status" value="1"/>
</dbReference>
<gene>
    <name evidence="5" type="ORF">GS601_21550</name>
</gene>
<evidence type="ECO:0000256" key="1">
    <source>
        <dbReference type="ARBA" id="ARBA00023015"/>
    </source>
</evidence>
<sequence>MIENLLNPPSLLALARQVGLNDCKLKQGFQQVFHTTAFGYLRHYRMERARQLLMDSEVSIEQVAKMVGYSDRSRFAAAFRKEFGVNPKTYQLQWRSEI</sequence>
<dbReference type="SMART" id="SM00342">
    <property type="entry name" value="HTH_ARAC"/>
    <property type="match status" value="1"/>
</dbReference>
<organism evidence="5 6">
    <name type="scientific">Myxacorys almedinensis A</name>
    <dbReference type="NCBI Taxonomy" id="2690445"/>
    <lineage>
        <taxon>Bacteria</taxon>
        <taxon>Bacillati</taxon>
        <taxon>Cyanobacteriota</taxon>
        <taxon>Cyanophyceae</taxon>
        <taxon>Leptolyngbyales</taxon>
        <taxon>Leptolyngbyaceae</taxon>
        <taxon>Myxacorys</taxon>
        <taxon>Myxacorys almedinensis</taxon>
    </lineage>
</organism>
<proteinExistence type="predicted"/>
<evidence type="ECO:0000259" key="4">
    <source>
        <dbReference type="PROSITE" id="PS01124"/>
    </source>
</evidence>
<dbReference type="InterPro" id="IPR018060">
    <property type="entry name" value="HTH_AraC"/>
</dbReference>
<dbReference type="Proteomes" id="UP000646053">
    <property type="component" value="Unassembled WGS sequence"/>
</dbReference>
<dbReference type="SUPFAM" id="SSF46689">
    <property type="entry name" value="Homeodomain-like"/>
    <property type="match status" value="1"/>
</dbReference>
<keyword evidence="2" id="KW-0238">DNA-binding</keyword>
<dbReference type="PANTHER" id="PTHR47893">
    <property type="entry name" value="REGULATORY PROTEIN PCHR"/>
    <property type="match status" value="1"/>
</dbReference>
<reference evidence="5" key="1">
    <citation type="submission" date="2019-12" db="EMBL/GenBank/DDBJ databases">
        <title>High-Quality draft genome sequences of three cyanobacteria isolated from the limestone walls of the Old Cathedral of Coimbra.</title>
        <authorList>
            <person name="Tiago I."/>
            <person name="Soares F."/>
            <person name="Portugal A."/>
        </authorList>
    </citation>
    <scope>NUCLEOTIDE SEQUENCE</scope>
    <source>
        <strain evidence="5">A</strain>
    </source>
</reference>
<evidence type="ECO:0000313" key="6">
    <source>
        <dbReference type="Proteomes" id="UP000646053"/>
    </source>
</evidence>
<evidence type="ECO:0000313" key="5">
    <source>
        <dbReference type="EMBL" id="NDJ19839.1"/>
    </source>
</evidence>
<dbReference type="AlphaFoldDB" id="A0A8J7Z4V5"/>
<comment type="caution">
    <text evidence="5">The sequence shown here is derived from an EMBL/GenBank/DDBJ whole genome shotgun (WGS) entry which is preliminary data.</text>
</comment>
<feature type="domain" description="HTH araC/xylS-type" evidence="4">
    <location>
        <begin position="1"/>
        <end position="93"/>
    </location>
</feature>
<protein>
    <submittedName>
        <fullName evidence="5">Helix-turn-helix domain-containing protein</fullName>
    </submittedName>
</protein>
<dbReference type="InterPro" id="IPR020449">
    <property type="entry name" value="Tscrpt_reg_AraC-type_HTH"/>
</dbReference>
<evidence type="ECO:0000256" key="2">
    <source>
        <dbReference type="ARBA" id="ARBA00023125"/>
    </source>
</evidence>